<proteinExistence type="predicted"/>
<dbReference type="OrthoDB" id="9798415at2"/>
<dbReference type="AlphaFoldDB" id="A0A330LGQ3"/>
<keyword evidence="2" id="KW-1185">Reference proteome</keyword>
<name>A0A330LGQ3_9BACT</name>
<organism evidence="1 2">
    <name type="scientific">Nitrospira lenta</name>
    <dbReference type="NCBI Taxonomy" id="1436998"/>
    <lineage>
        <taxon>Bacteria</taxon>
        <taxon>Pseudomonadati</taxon>
        <taxon>Nitrospirota</taxon>
        <taxon>Nitrospiria</taxon>
        <taxon>Nitrospirales</taxon>
        <taxon>Nitrospiraceae</taxon>
        <taxon>Nitrospira</taxon>
    </lineage>
</organism>
<evidence type="ECO:0000313" key="2">
    <source>
        <dbReference type="Proteomes" id="UP000248168"/>
    </source>
</evidence>
<protein>
    <submittedName>
        <fullName evidence="1">Uncharacterized protein</fullName>
    </submittedName>
</protein>
<accession>A0A330LGQ3</accession>
<reference evidence="2" key="1">
    <citation type="submission" date="2018-04" db="EMBL/GenBank/DDBJ databases">
        <authorList>
            <person name="Lucker S."/>
            <person name="Sakoula D."/>
        </authorList>
    </citation>
    <scope>NUCLEOTIDE SEQUENCE [LARGE SCALE GENOMIC DNA]</scope>
</reference>
<dbReference type="RefSeq" id="WP_121990482.1">
    <property type="nucleotide sequence ID" value="NZ_OUNR01000019.1"/>
</dbReference>
<evidence type="ECO:0000313" key="1">
    <source>
        <dbReference type="EMBL" id="SPP66301.1"/>
    </source>
</evidence>
<gene>
    <name evidence="1" type="ORF">NITLEN_60104</name>
</gene>
<dbReference type="InParanoid" id="A0A330LGQ3"/>
<sequence length="82" mass="8862">MSALAGVAAETGVVILVYLDEGDERRVRAGRTATVHDLREVTKEGAVQRMRPKMMTGTAIMGEWLPAVRNGLGLSWSLSHSP</sequence>
<dbReference type="EMBL" id="OUNR01000019">
    <property type="protein sequence ID" value="SPP66301.1"/>
    <property type="molecule type" value="Genomic_DNA"/>
</dbReference>
<dbReference type="Proteomes" id="UP000248168">
    <property type="component" value="Unassembled WGS sequence"/>
</dbReference>